<reference evidence="2" key="1">
    <citation type="submission" date="2018-08" db="EMBL/GenBank/DDBJ databases">
        <authorList>
            <person name="Fan N."/>
            <person name="Qi R."/>
            <person name="Yang M."/>
        </authorList>
    </citation>
    <scope>NUCLEOTIDE SEQUENCE</scope>
</reference>
<evidence type="ECO:0000256" key="1">
    <source>
        <dbReference type="SAM" id="MobiDB-lite"/>
    </source>
</evidence>
<dbReference type="Pfam" id="PF02945">
    <property type="entry name" value="Endonuclease_7"/>
    <property type="match status" value="1"/>
</dbReference>
<sequence length="149" mass="16421">MPKPLQRIPRSQLLAVTMSILAKQGGKCPICGRMINTKIAGRSSDYVADHDHKTGEIRGVLHRSCNAAEGKVANAAGAWGAKSMAYEDIVPFVEGLVTYWKNAEKYGTGMMYPEHKTDEQKKEAASLKRRKAYAANKAKQKVKDNASKR</sequence>
<feature type="region of interest" description="Disordered" evidence="1">
    <location>
        <begin position="115"/>
        <end position="149"/>
    </location>
</feature>
<keyword evidence="2" id="KW-0540">Nuclease</keyword>
<dbReference type="SUPFAM" id="SSF54060">
    <property type="entry name" value="His-Me finger endonucleases"/>
    <property type="match status" value="1"/>
</dbReference>
<dbReference type="InterPro" id="IPR038563">
    <property type="entry name" value="Endonuclease_7_sf"/>
</dbReference>
<dbReference type="EMBL" id="MH814915">
    <property type="protein sequence ID" value="AYJ76511.1"/>
    <property type="molecule type" value="Genomic_DNA"/>
</dbReference>
<protein>
    <submittedName>
        <fullName evidence="2">Recombination endonuclease VII</fullName>
    </submittedName>
</protein>
<dbReference type="InterPro" id="IPR044925">
    <property type="entry name" value="His-Me_finger_sf"/>
</dbReference>
<feature type="compositionally biased region" description="Basic and acidic residues" evidence="1">
    <location>
        <begin position="115"/>
        <end position="126"/>
    </location>
</feature>
<evidence type="ECO:0000313" key="2">
    <source>
        <dbReference type="EMBL" id="AYJ76511.1"/>
    </source>
</evidence>
<dbReference type="GO" id="GO:0004519">
    <property type="term" value="F:endonuclease activity"/>
    <property type="evidence" value="ECO:0007669"/>
    <property type="project" value="UniProtKB-KW"/>
</dbReference>
<keyword evidence="2" id="KW-0255">Endonuclease</keyword>
<dbReference type="Gene3D" id="3.40.1800.10">
    <property type="entry name" value="His-Me finger endonucleases"/>
    <property type="match status" value="1"/>
</dbReference>
<dbReference type="InterPro" id="IPR004211">
    <property type="entry name" value="Endonuclease_7"/>
</dbReference>
<proteinExistence type="predicted"/>
<organism evidence="2">
    <name type="scientific">Acinetobacter phage AJO2</name>
    <dbReference type="NCBI Taxonomy" id="2315465"/>
    <lineage>
        <taxon>Viruses</taxon>
        <taxon>Duplodnaviria</taxon>
        <taxon>Heunggongvirae</taxon>
        <taxon>Uroviricota</taxon>
        <taxon>Caudoviricetes</taxon>
        <taxon>Autographivirales</taxon>
        <taxon>Autoscriptoviridae</taxon>
        <taxon>Beijerinckvirinae</taxon>
        <taxon>Daemvirus</taxon>
    </lineage>
</organism>
<name>A0A3B8DM25_9CAUD</name>
<keyword evidence="2" id="KW-0378">Hydrolase</keyword>
<gene>
    <name evidence="2" type="ORF">AJO2_23</name>
</gene>
<accession>A0A3B8DM25</accession>